<feature type="compositionally biased region" description="Low complexity" evidence="5">
    <location>
        <begin position="275"/>
        <end position="286"/>
    </location>
</feature>
<feature type="region of interest" description="Disordered" evidence="5">
    <location>
        <begin position="366"/>
        <end position="389"/>
    </location>
</feature>
<feature type="compositionally biased region" description="Low complexity" evidence="5">
    <location>
        <begin position="624"/>
        <end position="642"/>
    </location>
</feature>
<proteinExistence type="predicted"/>
<dbReference type="Proteomes" id="UP000007148">
    <property type="component" value="Unassembled WGS sequence"/>
</dbReference>
<gene>
    <name evidence="7" type="ORF">PIIN_07714</name>
</gene>
<comment type="caution">
    <text evidence="7">The sequence shown here is derived from an EMBL/GenBank/DDBJ whole genome shotgun (WGS) entry which is preliminary data.</text>
</comment>
<keyword evidence="8" id="KW-1185">Reference proteome</keyword>
<evidence type="ECO:0000256" key="4">
    <source>
        <dbReference type="ARBA" id="ARBA00023242"/>
    </source>
</evidence>
<evidence type="ECO:0000256" key="1">
    <source>
        <dbReference type="ARBA" id="ARBA00004123"/>
    </source>
</evidence>
<dbReference type="EMBL" id="CAFZ01000251">
    <property type="protein sequence ID" value="CCA73759.1"/>
    <property type="molecule type" value="Genomic_DNA"/>
</dbReference>
<dbReference type="InterPro" id="IPR022043">
    <property type="entry name" value="CAF1A_DD"/>
</dbReference>
<dbReference type="GO" id="GO:0006281">
    <property type="term" value="P:DNA repair"/>
    <property type="evidence" value="ECO:0007669"/>
    <property type="project" value="UniProtKB-KW"/>
</dbReference>
<dbReference type="STRING" id="1109443.G4TR16"/>
<feature type="region of interest" description="Disordered" evidence="5">
    <location>
        <begin position="198"/>
        <end position="310"/>
    </location>
</feature>
<protein>
    <recommendedName>
        <fullName evidence="6">Chromatin assembly factor 1 subunit A dimerization domain-containing protein</fullName>
    </recommendedName>
</protein>
<feature type="region of interest" description="Disordered" evidence="5">
    <location>
        <begin position="478"/>
        <end position="501"/>
    </location>
</feature>
<keyword evidence="4" id="KW-0539">Nucleus</keyword>
<reference evidence="7 8" key="1">
    <citation type="journal article" date="2011" name="PLoS Pathog.">
        <title>Endophytic Life Strategies Decoded by Genome and Transcriptome Analyses of the Mutualistic Root Symbiont Piriformospora indica.</title>
        <authorList>
            <person name="Zuccaro A."/>
            <person name="Lahrmann U."/>
            <person name="Guldener U."/>
            <person name="Langen G."/>
            <person name="Pfiffi S."/>
            <person name="Biedenkopf D."/>
            <person name="Wong P."/>
            <person name="Samans B."/>
            <person name="Grimm C."/>
            <person name="Basiewicz M."/>
            <person name="Murat C."/>
            <person name="Martin F."/>
            <person name="Kogel K.H."/>
        </authorList>
    </citation>
    <scope>NUCLEOTIDE SEQUENCE [LARGE SCALE GENOMIC DNA]</scope>
    <source>
        <strain evidence="7 8">DSM 11827</strain>
    </source>
</reference>
<dbReference type="GO" id="GO:0033186">
    <property type="term" value="C:CAF-1 complex"/>
    <property type="evidence" value="ECO:0007669"/>
    <property type="project" value="TreeGrafter"/>
</dbReference>
<keyword evidence="2" id="KW-0227">DNA damage</keyword>
<feature type="compositionally biased region" description="Basic and acidic residues" evidence="5">
    <location>
        <begin position="287"/>
        <end position="301"/>
    </location>
</feature>
<evidence type="ECO:0000256" key="3">
    <source>
        <dbReference type="ARBA" id="ARBA00023204"/>
    </source>
</evidence>
<evidence type="ECO:0000313" key="8">
    <source>
        <dbReference type="Proteomes" id="UP000007148"/>
    </source>
</evidence>
<evidence type="ECO:0000313" key="7">
    <source>
        <dbReference type="EMBL" id="CCA73759.1"/>
    </source>
</evidence>
<accession>G4TR16</accession>
<evidence type="ECO:0000259" key="6">
    <source>
        <dbReference type="Pfam" id="PF12253"/>
    </source>
</evidence>
<feature type="compositionally biased region" description="Low complexity" evidence="5">
    <location>
        <begin position="232"/>
        <end position="245"/>
    </location>
</feature>
<name>G4TR16_SERID</name>
<dbReference type="GO" id="GO:0006334">
    <property type="term" value="P:nucleosome assembly"/>
    <property type="evidence" value="ECO:0007669"/>
    <property type="project" value="TreeGrafter"/>
</dbReference>
<dbReference type="eggNOG" id="ENOG502RY5G">
    <property type="taxonomic scope" value="Eukaryota"/>
</dbReference>
<dbReference type="Pfam" id="PF12253">
    <property type="entry name" value="CAF1A_dimeriz"/>
    <property type="match status" value="1"/>
</dbReference>
<keyword evidence="3" id="KW-0234">DNA repair</keyword>
<sequence>MDITSNDTSSNVATTSPPSFNVELKKTKVVWAQEALVPPPASWTETFAEILKFRTKIESLQERPLASLTAEHRTLVALLTQESDKDIKTLAKEIQKTLSPESASSTASSDTQAPVLPLNVVESAINDVAKRINYGVEGGLKDFCVWRWELDDLSDLPDTKRALMLQRRADRQKGRAVLLAQYEALADADKTAIVLKSRRKKQDETNGGKENVPAPSTVPSALANAVVQDAPSTSTSTTNAATTTNMKEKETKAKKGAKPKEAPATGSSTLLSWLAPKSTPAAPATPKKADPTPVEQKEESKPASSSFDQTFKPFRVKNGFTLAPINHFKSTKARVIVLDDEEGPESKTRFNSATHRDTHPLRTLLAEMPPSSKPRKTAYGRPHDKAPAMKTSSRVLVRDLIEKLNDATAAGDVYSAKILISTLSDRRQLPVRWLYFYENTRPMYVGTWTRTSNTVGPRTPFAMDENLDYTYDSGEEWFEEEEGEEMDDTETIEEEDEELDDENNDWIVDDDVDELEPNDEGGLVTLGDSPKGKRKAESGPFGWLGMNKRRKLVPLKPDCKGPYWETTLGTPELSSWSRYCVRVLNDVPLYIDPLASYHDPPAPAAKSADGFAIPAIPDRLLPTASASTSNPAASALASTAGPAKKRASAKATKDTPMLSDKLAHEMAKLVLESETGLTQQSIVDTVYLKLKGAGAKKNAIQATMKTAFVKDKNRWILKDEYKSLAEGP</sequence>
<dbReference type="OMA" id="KGPCWES"/>
<dbReference type="InParanoid" id="G4TR16"/>
<organism evidence="7 8">
    <name type="scientific">Serendipita indica (strain DSM 11827)</name>
    <name type="common">Root endophyte fungus</name>
    <name type="synonym">Piriformospora indica</name>
    <dbReference type="NCBI Taxonomy" id="1109443"/>
    <lineage>
        <taxon>Eukaryota</taxon>
        <taxon>Fungi</taxon>
        <taxon>Dikarya</taxon>
        <taxon>Basidiomycota</taxon>
        <taxon>Agaricomycotina</taxon>
        <taxon>Agaricomycetes</taxon>
        <taxon>Sebacinales</taxon>
        <taxon>Serendipitaceae</taxon>
        <taxon>Serendipita</taxon>
    </lineage>
</organism>
<feature type="domain" description="Chromatin assembly factor 1 subunit A dimerization" evidence="6">
    <location>
        <begin position="433"/>
        <end position="502"/>
    </location>
</feature>
<dbReference type="HOGENOM" id="CLU_012467_0_0_1"/>
<evidence type="ECO:0000256" key="2">
    <source>
        <dbReference type="ARBA" id="ARBA00022763"/>
    </source>
</evidence>
<dbReference type="OrthoDB" id="440676at2759"/>
<dbReference type="GO" id="GO:0005634">
    <property type="term" value="C:nucleus"/>
    <property type="evidence" value="ECO:0007669"/>
    <property type="project" value="UniProtKB-SubCell"/>
</dbReference>
<dbReference type="PANTHER" id="PTHR15272">
    <property type="entry name" value="CHROMATIN ASSEMBLY FACTOR 1 SUBUNIT A CAF-1 SUBUNIT A"/>
    <property type="match status" value="1"/>
</dbReference>
<feature type="region of interest" description="Disordered" evidence="5">
    <location>
        <begin position="513"/>
        <end position="540"/>
    </location>
</feature>
<dbReference type="PANTHER" id="PTHR15272:SF0">
    <property type="entry name" value="CHROMATIN ASSEMBLY FACTOR 1 SUBUNIT A"/>
    <property type="match status" value="1"/>
</dbReference>
<comment type="subcellular location">
    <subcellularLocation>
        <location evidence="1">Nucleus</location>
    </subcellularLocation>
</comment>
<feature type="compositionally biased region" description="Basic and acidic residues" evidence="5">
    <location>
        <begin position="246"/>
        <end position="261"/>
    </location>
</feature>
<feature type="region of interest" description="Disordered" evidence="5">
    <location>
        <begin position="624"/>
        <end position="656"/>
    </location>
</feature>
<evidence type="ECO:0000256" key="5">
    <source>
        <dbReference type="SAM" id="MobiDB-lite"/>
    </source>
</evidence>
<dbReference type="AlphaFoldDB" id="G4TR16"/>